<dbReference type="eggNOG" id="COG1344">
    <property type="taxonomic scope" value="Bacteria"/>
</dbReference>
<evidence type="ECO:0000256" key="4">
    <source>
        <dbReference type="SAM" id="MobiDB-lite"/>
    </source>
</evidence>
<dbReference type="Pfam" id="PF00700">
    <property type="entry name" value="Flagellin_C"/>
    <property type="match status" value="1"/>
</dbReference>
<evidence type="ECO:0000256" key="1">
    <source>
        <dbReference type="ARBA" id="ARBA00004365"/>
    </source>
</evidence>
<dbReference type="PANTHER" id="PTHR42792">
    <property type="entry name" value="FLAGELLIN"/>
    <property type="match status" value="1"/>
</dbReference>
<gene>
    <name evidence="6" type="ORF">CN97_01485</name>
</gene>
<dbReference type="Proteomes" id="UP000028826">
    <property type="component" value="Unassembled WGS sequence"/>
</dbReference>
<dbReference type="Gene3D" id="1.20.1330.10">
    <property type="entry name" value="f41 fragment of flagellin, N-terminal domain"/>
    <property type="match status" value="1"/>
</dbReference>
<protein>
    <recommendedName>
        <fullName evidence="5">Flagellin C-terminal domain-containing protein</fullName>
    </recommendedName>
</protein>
<keyword evidence="7" id="KW-1185">Reference proteome</keyword>
<comment type="subcellular location">
    <subcellularLocation>
        <location evidence="1">Bacterial flagellum</location>
    </subcellularLocation>
</comment>
<evidence type="ECO:0000256" key="2">
    <source>
        <dbReference type="ARBA" id="ARBA00005709"/>
    </source>
</evidence>
<dbReference type="InterPro" id="IPR046358">
    <property type="entry name" value="Flagellin_C"/>
</dbReference>
<reference evidence="6 7" key="1">
    <citation type="submission" date="2014-03" db="EMBL/GenBank/DDBJ databases">
        <title>Genome of Haematobacter massiliensis CCUG 47968.</title>
        <authorList>
            <person name="Wang D."/>
            <person name="Wang G."/>
        </authorList>
    </citation>
    <scope>NUCLEOTIDE SEQUENCE [LARGE SCALE GENOMIC DNA]</scope>
    <source>
        <strain evidence="6 7">CCUG 47968</strain>
    </source>
</reference>
<proteinExistence type="inferred from homology"/>
<dbReference type="RefSeq" id="WP_035713158.1">
    <property type="nucleotide sequence ID" value="NZ_CAMIFG010000022.1"/>
</dbReference>
<evidence type="ECO:0000313" key="6">
    <source>
        <dbReference type="EMBL" id="KFI27425.1"/>
    </source>
</evidence>
<sequence length="330" mass="34076">MMGGMGIGDLARSLALRQATGATQKALSRSMQEATTGAPTDRSARLAGDHRLDARLNTRLASLAAWRTTATEAALSAATMQEALTSLTESLTSGRQAAILASSTEDPASRRAVANELHARFGNAVSTINLRSSGQPMFGGAVAAGPAIKDATEILADLAGAISTSGAQTVSDIAAAVSDWFDTPANYYLGDSEPRSPVPIGAGETVSLSLRADAPAFRQTLEALALGALSASLPDAQNGAMIGLAALRMSEATDGIVAAAADLGTTEARIEAVRTRNSAEETATKARLQEIAGVDPYEAAIDLDATQKQLELLYELTGRLSSLTLTNYLR</sequence>
<feature type="domain" description="Flagellin C-terminal" evidence="5">
    <location>
        <begin position="251"/>
        <end position="329"/>
    </location>
</feature>
<comment type="caution">
    <text evidence="6">The sequence shown here is derived from an EMBL/GenBank/DDBJ whole genome shotgun (WGS) entry which is preliminary data.</text>
</comment>
<comment type="similarity">
    <text evidence="2">Belongs to the bacterial flagellin family.</text>
</comment>
<dbReference type="InterPro" id="IPR001492">
    <property type="entry name" value="Flagellin"/>
</dbReference>
<dbReference type="PANTHER" id="PTHR42792:SF1">
    <property type="entry name" value="FLAGELLAR HOOK-ASSOCIATED PROTEIN 3"/>
    <property type="match status" value="1"/>
</dbReference>
<dbReference type="EMBL" id="JGYG01000011">
    <property type="protein sequence ID" value="KFI27425.1"/>
    <property type="molecule type" value="Genomic_DNA"/>
</dbReference>
<feature type="region of interest" description="Disordered" evidence="4">
    <location>
        <begin position="22"/>
        <end position="49"/>
    </location>
</feature>
<evidence type="ECO:0000256" key="3">
    <source>
        <dbReference type="ARBA" id="ARBA00023143"/>
    </source>
</evidence>
<keyword evidence="3" id="KW-0975">Bacterial flagellum</keyword>
<evidence type="ECO:0000259" key="5">
    <source>
        <dbReference type="Pfam" id="PF00700"/>
    </source>
</evidence>
<dbReference type="GO" id="GO:0009288">
    <property type="term" value="C:bacterial-type flagellum"/>
    <property type="evidence" value="ECO:0007669"/>
    <property type="project" value="UniProtKB-SubCell"/>
</dbReference>
<dbReference type="SUPFAM" id="SSF64518">
    <property type="entry name" value="Phase 1 flagellin"/>
    <property type="match status" value="1"/>
</dbReference>
<organism evidence="6 7">
    <name type="scientific">Haematobacter massiliensis</name>
    <dbReference type="NCBI Taxonomy" id="195105"/>
    <lineage>
        <taxon>Bacteria</taxon>
        <taxon>Pseudomonadati</taxon>
        <taxon>Pseudomonadota</taxon>
        <taxon>Alphaproteobacteria</taxon>
        <taxon>Rhodobacterales</taxon>
        <taxon>Paracoccaceae</taxon>
        <taxon>Haematobacter</taxon>
    </lineage>
</organism>
<name>A0A086XZH5_9RHOB</name>
<feature type="compositionally biased region" description="Polar residues" evidence="4">
    <location>
        <begin position="22"/>
        <end position="38"/>
    </location>
</feature>
<dbReference type="GO" id="GO:0005198">
    <property type="term" value="F:structural molecule activity"/>
    <property type="evidence" value="ECO:0007669"/>
    <property type="project" value="InterPro"/>
</dbReference>
<evidence type="ECO:0000313" key="7">
    <source>
        <dbReference type="Proteomes" id="UP000028826"/>
    </source>
</evidence>
<dbReference type="AlphaFoldDB" id="A0A086XZH5"/>
<dbReference type="STRING" id="195105.CN97_01485"/>
<dbReference type="OrthoDB" id="7312911at2"/>
<accession>A0A086XZH5</accession>